<gene>
    <name evidence="20" type="primary">txxe 942-cobS</name>
    <name evidence="19" type="synonym">cobS</name>
    <name evidence="20" type="ORF">TXXE_08400</name>
</gene>
<evidence type="ECO:0000256" key="18">
    <source>
        <dbReference type="ARBA" id="ARBA00049504"/>
    </source>
</evidence>
<organism evidence="20 21">
    <name type="scientific">Thermobacillus xylanilyticus</name>
    <dbReference type="NCBI Taxonomy" id="76633"/>
    <lineage>
        <taxon>Bacteria</taxon>
        <taxon>Bacillati</taxon>
        <taxon>Bacillota</taxon>
        <taxon>Bacilli</taxon>
        <taxon>Bacillales</taxon>
        <taxon>Paenibacillaceae</taxon>
        <taxon>Thermobacillus</taxon>
    </lineage>
</organism>
<feature type="transmembrane region" description="Helical" evidence="19">
    <location>
        <begin position="187"/>
        <end position="208"/>
    </location>
</feature>
<dbReference type="PANTHER" id="PTHR34148:SF1">
    <property type="entry name" value="ADENOSYLCOBINAMIDE-GDP RIBAZOLETRANSFERASE"/>
    <property type="match status" value="1"/>
</dbReference>
<comment type="subcellular location">
    <subcellularLocation>
        <location evidence="2 19">Cell membrane</location>
        <topology evidence="2 19">Multi-pass membrane protein</topology>
    </subcellularLocation>
</comment>
<evidence type="ECO:0000256" key="11">
    <source>
        <dbReference type="ARBA" id="ARBA00022842"/>
    </source>
</evidence>
<comment type="cofactor">
    <cofactor evidence="1 19">
        <name>Mg(2+)</name>
        <dbReference type="ChEBI" id="CHEBI:18420"/>
    </cofactor>
</comment>
<evidence type="ECO:0000256" key="19">
    <source>
        <dbReference type="HAMAP-Rule" id="MF_00719"/>
    </source>
</evidence>
<evidence type="ECO:0000256" key="5">
    <source>
        <dbReference type="ARBA" id="ARBA00013200"/>
    </source>
</evidence>
<evidence type="ECO:0000256" key="4">
    <source>
        <dbReference type="ARBA" id="ARBA00010561"/>
    </source>
</evidence>
<comment type="function">
    <text evidence="14 19">Joins adenosylcobinamide-GDP and alpha-ribazole to generate adenosylcobalamin (Ado-cobalamin). Also synthesizes adenosylcobalamin 5'-phosphate from adenosylcobinamide-GDP and alpha-ribazole 5'-phosphate.</text>
</comment>
<dbReference type="NCBIfam" id="TIGR00317">
    <property type="entry name" value="cobS"/>
    <property type="match status" value="1"/>
</dbReference>
<comment type="catalytic activity">
    <reaction evidence="17 19">
        <text>alpha-ribazole + adenosylcob(III)inamide-GDP = adenosylcob(III)alamin + GMP + H(+)</text>
        <dbReference type="Rhea" id="RHEA:16049"/>
        <dbReference type="ChEBI" id="CHEBI:10329"/>
        <dbReference type="ChEBI" id="CHEBI:15378"/>
        <dbReference type="ChEBI" id="CHEBI:18408"/>
        <dbReference type="ChEBI" id="CHEBI:58115"/>
        <dbReference type="ChEBI" id="CHEBI:60487"/>
        <dbReference type="EC" id="2.7.8.26"/>
    </reaction>
</comment>
<feature type="transmembrane region" description="Helical" evidence="19">
    <location>
        <begin position="114"/>
        <end position="137"/>
    </location>
</feature>
<keyword evidence="11 19" id="KW-0460">Magnesium</keyword>
<accession>A0ABN7RSN7</accession>
<dbReference type="PANTHER" id="PTHR34148">
    <property type="entry name" value="ADENOSYLCOBINAMIDE-GDP RIBAZOLETRANSFERASE"/>
    <property type="match status" value="1"/>
</dbReference>
<keyword evidence="10 19" id="KW-0812">Transmembrane</keyword>
<evidence type="ECO:0000256" key="3">
    <source>
        <dbReference type="ARBA" id="ARBA00004663"/>
    </source>
</evidence>
<dbReference type="RefSeq" id="WP_213484217.1">
    <property type="nucleotide sequence ID" value="NZ_CAJRAY010000038.1"/>
</dbReference>
<feature type="transmembrane region" description="Helical" evidence="19">
    <location>
        <begin position="143"/>
        <end position="166"/>
    </location>
</feature>
<comment type="caution">
    <text evidence="20">The sequence shown here is derived from an EMBL/GenBank/DDBJ whole genome shotgun (WGS) entry which is preliminary data.</text>
</comment>
<keyword evidence="13 19" id="KW-0472">Membrane</keyword>
<feature type="transmembrane region" description="Helical" evidence="19">
    <location>
        <begin position="220"/>
        <end position="240"/>
    </location>
</feature>
<comment type="catalytic activity">
    <reaction evidence="18 19">
        <text>alpha-ribazole 5'-phosphate + adenosylcob(III)inamide-GDP = adenosylcob(III)alamin 5'-phosphate + GMP + H(+)</text>
        <dbReference type="Rhea" id="RHEA:23560"/>
        <dbReference type="ChEBI" id="CHEBI:15378"/>
        <dbReference type="ChEBI" id="CHEBI:57918"/>
        <dbReference type="ChEBI" id="CHEBI:58115"/>
        <dbReference type="ChEBI" id="CHEBI:60487"/>
        <dbReference type="ChEBI" id="CHEBI:60493"/>
        <dbReference type="EC" id="2.7.8.26"/>
    </reaction>
</comment>
<keyword evidence="21" id="KW-1185">Reference proteome</keyword>
<keyword evidence="12 19" id="KW-1133">Transmembrane helix</keyword>
<evidence type="ECO:0000256" key="14">
    <source>
        <dbReference type="ARBA" id="ARBA00025228"/>
    </source>
</evidence>
<feature type="transmembrane region" description="Helical" evidence="19">
    <location>
        <begin position="70"/>
        <end position="93"/>
    </location>
</feature>
<protein>
    <recommendedName>
        <fullName evidence="6 19">Adenosylcobinamide-GDP ribazoletransferase</fullName>
        <ecNumber evidence="5 19">2.7.8.26</ecNumber>
    </recommendedName>
    <alternativeName>
        <fullName evidence="16 19">Cobalamin synthase</fullName>
    </alternativeName>
    <alternativeName>
        <fullName evidence="15 19">Cobalamin-5'-phosphate synthase</fullName>
    </alternativeName>
</protein>
<dbReference type="EMBL" id="CAJRAY010000038">
    <property type="protein sequence ID" value="CAG5084983.1"/>
    <property type="molecule type" value="Genomic_DNA"/>
</dbReference>
<evidence type="ECO:0000313" key="21">
    <source>
        <dbReference type="Proteomes" id="UP000681526"/>
    </source>
</evidence>
<dbReference type="GO" id="GO:0051073">
    <property type="term" value="F:adenosylcobinamide-GDP ribazoletransferase activity"/>
    <property type="evidence" value="ECO:0007669"/>
    <property type="project" value="UniProtKB-EC"/>
</dbReference>
<evidence type="ECO:0000256" key="8">
    <source>
        <dbReference type="ARBA" id="ARBA00022573"/>
    </source>
</evidence>
<comment type="similarity">
    <text evidence="4 19">Belongs to the CobS family.</text>
</comment>
<evidence type="ECO:0000256" key="17">
    <source>
        <dbReference type="ARBA" id="ARBA00048623"/>
    </source>
</evidence>
<evidence type="ECO:0000256" key="7">
    <source>
        <dbReference type="ARBA" id="ARBA00022475"/>
    </source>
</evidence>
<dbReference type="InterPro" id="IPR003805">
    <property type="entry name" value="CobS"/>
</dbReference>
<comment type="pathway">
    <text evidence="3 19">Cofactor biosynthesis; adenosylcobalamin biosynthesis; adenosylcobalamin from cob(II)yrinate a,c-diamide: step 7/7.</text>
</comment>
<dbReference type="Pfam" id="PF02654">
    <property type="entry name" value="CobS"/>
    <property type="match status" value="1"/>
</dbReference>
<evidence type="ECO:0000256" key="16">
    <source>
        <dbReference type="ARBA" id="ARBA00032853"/>
    </source>
</evidence>
<sequence length="275" mass="28217">MFRLLVRSGRGFAAAMQLLTRIPVPLEVPYDQGTMRASAVSFPLAGAAVGLVTAASAAALLLLLPAWPAAALTLAVWTAVTGGLHLDGWIDTADGTLSNRPRERMLEIMKDSRVGAMGAMAGVLLLIVKFAALASLLESAGPACWAMLAAIPVWSRWWMTAAMAAWPNARGEGGMGALFRGVRAVHAGGAAAAGLAVTFALLCAGGAAPIEWGGLPAPGAAALAAAAFPALAAAFGWPLGRWLARRLGGQTGDTYGAMNEWTEAWLLLALSALYA</sequence>
<evidence type="ECO:0000313" key="20">
    <source>
        <dbReference type="EMBL" id="CAG5084983.1"/>
    </source>
</evidence>
<dbReference type="EC" id="2.7.8.26" evidence="5 19"/>
<keyword evidence="8 19" id="KW-0169">Cobalamin biosynthesis</keyword>
<evidence type="ECO:0000256" key="2">
    <source>
        <dbReference type="ARBA" id="ARBA00004651"/>
    </source>
</evidence>
<keyword evidence="7 19" id="KW-1003">Cell membrane</keyword>
<dbReference type="HAMAP" id="MF_00719">
    <property type="entry name" value="CobS"/>
    <property type="match status" value="1"/>
</dbReference>
<feature type="transmembrane region" description="Helical" evidence="19">
    <location>
        <begin position="42"/>
        <end position="64"/>
    </location>
</feature>
<evidence type="ECO:0000256" key="12">
    <source>
        <dbReference type="ARBA" id="ARBA00022989"/>
    </source>
</evidence>
<evidence type="ECO:0000256" key="1">
    <source>
        <dbReference type="ARBA" id="ARBA00001946"/>
    </source>
</evidence>
<evidence type="ECO:0000256" key="9">
    <source>
        <dbReference type="ARBA" id="ARBA00022679"/>
    </source>
</evidence>
<dbReference type="Proteomes" id="UP000681526">
    <property type="component" value="Unassembled WGS sequence"/>
</dbReference>
<keyword evidence="9 19" id="KW-0808">Transferase</keyword>
<evidence type="ECO:0000256" key="15">
    <source>
        <dbReference type="ARBA" id="ARBA00032605"/>
    </source>
</evidence>
<evidence type="ECO:0000256" key="13">
    <source>
        <dbReference type="ARBA" id="ARBA00023136"/>
    </source>
</evidence>
<evidence type="ECO:0000256" key="6">
    <source>
        <dbReference type="ARBA" id="ARBA00015850"/>
    </source>
</evidence>
<evidence type="ECO:0000256" key="10">
    <source>
        <dbReference type="ARBA" id="ARBA00022692"/>
    </source>
</evidence>
<proteinExistence type="inferred from homology"/>
<name>A0ABN7RSN7_THEXY</name>
<reference evidence="20 21" key="1">
    <citation type="submission" date="2021-04" db="EMBL/GenBank/DDBJ databases">
        <authorList>
            <person name="Rakotoarivonina H."/>
        </authorList>
    </citation>
    <scope>NUCLEOTIDE SEQUENCE [LARGE SCALE GENOMIC DNA]</scope>
    <source>
        <strain evidence="20 21">XE</strain>
    </source>
</reference>